<gene>
    <name evidence="2" type="ORF">AVDCRST_MAG33-1151</name>
</gene>
<evidence type="ECO:0000313" key="2">
    <source>
        <dbReference type="EMBL" id="CAA9554257.1"/>
    </source>
</evidence>
<reference evidence="2" key="1">
    <citation type="submission" date="2020-02" db="EMBL/GenBank/DDBJ databases">
        <authorList>
            <person name="Meier V. D."/>
        </authorList>
    </citation>
    <scope>NUCLEOTIDE SEQUENCE</scope>
    <source>
        <strain evidence="2">AVDCRST_MAG33</strain>
    </source>
</reference>
<name>A0A6J4UPP6_9BACT</name>
<evidence type="ECO:0000256" key="1">
    <source>
        <dbReference type="SAM" id="MobiDB-lite"/>
    </source>
</evidence>
<proteinExistence type="predicted"/>
<feature type="compositionally biased region" description="Basic residues" evidence="1">
    <location>
        <begin position="48"/>
        <end position="57"/>
    </location>
</feature>
<feature type="non-terminal residue" evidence="2">
    <location>
        <position position="57"/>
    </location>
</feature>
<sequence>VAVPDPGIAASRKTETARSQTGRADGPTGDRACWHRTPADARSPPSRGGHRARSSRV</sequence>
<feature type="region of interest" description="Disordered" evidence="1">
    <location>
        <begin position="1"/>
        <end position="57"/>
    </location>
</feature>
<organism evidence="2">
    <name type="scientific">uncultured Thermomicrobiales bacterium</name>
    <dbReference type="NCBI Taxonomy" id="1645740"/>
    <lineage>
        <taxon>Bacteria</taxon>
        <taxon>Pseudomonadati</taxon>
        <taxon>Thermomicrobiota</taxon>
        <taxon>Thermomicrobia</taxon>
        <taxon>Thermomicrobiales</taxon>
        <taxon>environmental samples</taxon>
    </lineage>
</organism>
<feature type="non-terminal residue" evidence="2">
    <location>
        <position position="1"/>
    </location>
</feature>
<protein>
    <submittedName>
        <fullName evidence="2">Uncharacterized protein</fullName>
    </submittedName>
</protein>
<dbReference type="AlphaFoldDB" id="A0A6J4UPP6"/>
<dbReference type="EMBL" id="CADCWK010000109">
    <property type="protein sequence ID" value="CAA9554257.1"/>
    <property type="molecule type" value="Genomic_DNA"/>
</dbReference>
<accession>A0A6J4UPP6</accession>